<sequence>MARFLSRTHRGGPTVSLYWLVYVIGSILMLAVLILDPYINKPSGWIALELFTKKPVRHGVDPCSWDYEGSWKIGSFSGPSPTALNISEAPLITCADVTSTSVSFVRTPFLLIPGSGEHVDPLEWTVFYEMRNLQTFNSEIGVSVSRDGGATWQHVGIALADPRLSLSSPFVVYDAPTKLYVMLPDSSLHGSGRGGGAFRAFVTTAKEFPLGWRPLERSLGRPDPVRMRRNMAGEATARSRVGQPLTTAWRRLRTDPDHVTHESSSADWDFDDVDADGSWGPPDHSVRLNGTTAVFVDGSWWIFTSVIRPSMLPWRPPSATPLIYTAEGSLLSRWLPHPSVGRQPSVGGWTSAPGAATAAAVGGMEGPLFSGGRPFIWQDSIHRWVHGCKSHCSDELTLLRATVANATHFQEEVAATYTPGVDRSWHSRRIGHADVQPRPGSVGQWWGILSGDRYADGMHHFVVHELWFVELKASLRDLVAAQLAVVLVAVALHAATEAQRADCSGAGRGRHAPGTSGVDGGSDGSDAAADSSCCRHDASLRQWVVQLLSRHPVVLSRVIGAAEVAAGWSHAGVARMGAVWEVIETRARRIAAQPRVQFFAHAMGACAMGLVVAATVMLALPSAVPCPRWMVVVRPFTSPPQYVPPQPFVDPAGPFDVSNLTIVSGCTMSFMDRLENLVGSLQYWEPHTPIVLYDLGFTSEQLAQIRCWRGVQVVRFPYEEYPPHVREINNYAFKPLVFEHAVKRYPAMLWIDCGLEVRASLDPMRAVLARDGHVSAQQSGAPLDFPYTEMYAVPFFKLSEQEYDRVKNLPFCAGGLQGFVRGAASEQLLLSPAVACAMEANCTSPPGHSRSNYMYDQTSFTLHIRLHNYSSCLPREQFCTSAVKKLTWDPTASSAPIVVASRRHRWPKPYQHRVASAPAGCSPDPASNPWRSVSSEHPETVTKSSSLLFKISFVYGQAAGDFIVQASCCLGFHLVAQGVLVAALLAGELRRRLLGARGPQGTQSILLSPNAAGGGSGSGGGGGGGSGGACQGAGGWGWGYRPPQLLGGLVLLVLLLAVSMATSCRAI</sequence>
<keyword evidence="2" id="KW-1133">Transmembrane helix</keyword>
<dbReference type="PANTHER" id="PTHR31389:SF4">
    <property type="entry name" value="LD39211P"/>
    <property type="match status" value="1"/>
</dbReference>
<dbReference type="Pfam" id="PF07801">
    <property type="entry name" value="DUF1647"/>
    <property type="match status" value="1"/>
</dbReference>
<evidence type="ECO:0000256" key="1">
    <source>
        <dbReference type="SAM" id="MobiDB-lite"/>
    </source>
</evidence>
<dbReference type="InterPro" id="IPR012444">
    <property type="entry name" value="DUF1647"/>
</dbReference>
<evidence type="ECO:0000259" key="3">
    <source>
        <dbReference type="Pfam" id="PF24793"/>
    </source>
</evidence>
<gene>
    <name evidence="4" type="ORF">Vafri_14807</name>
</gene>
<feature type="transmembrane region" description="Helical" evidence="2">
    <location>
        <begin position="16"/>
        <end position="35"/>
    </location>
</feature>
<name>A0A8J4BFG8_9CHLO</name>
<feature type="domain" description="Glucosamine inositolphosphorylceramide transferase 1 N-terminal" evidence="3">
    <location>
        <begin position="63"/>
        <end position="213"/>
    </location>
</feature>
<evidence type="ECO:0000256" key="2">
    <source>
        <dbReference type="SAM" id="Phobius"/>
    </source>
</evidence>
<keyword evidence="2" id="KW-0812">Transmembrane</keyword>
<accession>A0A8J4BFG8</accession>
<keyword evidence="2" id="KW-0472">Membrane</keyword>
<feature type="region of interest" description="Disordered" evidence="1">
    <location>
        <begin position="502"/>
        <end position="526"/>
    </location>
</feature>
<dbReference type="InterPro" id="IPR056442">
    <property type="entry name" value="GINT1_N"/>
</dbReference>
<protein>
    <recommendedName>
        <fullName evidence="3">Glucosamine inositolphosphorylceramide transferase 1 N-terminal domain-containing protein</fullName>
    </recommendedName>
</protein>
<dbReference type="Proteomes" id="UP000747399">
    <property type="component" value="Unassembled WGS sequence"/>
</dbReference>
<feature type="transmembrane region" description="Helical" evidence="2">
    <location>
        <begin position="598"/>
        <end position="620"/>
    </location>
</feature>
<dbReference type="AlphaFoldDB" id="A0A8J4BFG8"/>
<dbReference type="EMBL" id="BNCO01000038">
    <property type="protein sequence ID" value="GIL60183.1"/>
    <property type="molecule type" value="Genomic_DNA"/>
</dbReference>
<keyword evidence="5" id="KW-1185">Reference proteome</keyword>
<organism evidence="4 5">
    <name type="scientific">Volvox africanus</name>
    <dbReference type="NCBI Taxonomy" id="51714"/>
    <lineage>
        <taxon>Eukaryota</taxon>
        <taxon>Viridiplantae</taxon>
        <taxon>Chlorophyta</taxon>
        <taxon>core chlorophytes</taxon>
        <taxon>Chlorophyceae</taxon>
        <taxon>CS clade</taxon>
        <taxon>Chlamydomonadales</taxon>
        <taxon>Volvocaceae</taxon>
        <taxon>Volvox</taxon>
    </lineage>
</organism>
<evidence type="ECO:0000313" key="5">
    <source>
        <dbReference type="Proteomes" id="UP000747399"/>
    </source>
</evidence>
<dbReference type="PANTHER" id="PTHR31389">
    <property type="entry name" value="LD39211P"/>
    <property type="match status" value="1"/>
</dbReference>
<proteinExistence type="predicted"/>
<reference evidence="4" key="1">
    <citation type="journal article" date="2021" name="Proc. Natl. Acad. Sci. U.S.A.">
        <title>Three genomes in the algal genus Volvox reveal the fate of a haploid sex-determining region after a transition to homothallism.</title>
        <authorList>
            <person name="Yamamoto K."/>
            <person name="Hamaji T."/>
            <person name="Kawai-Toyooka H."/>
            <person name="Matsuzaki R."/>
            <person name="Takahashi F."/>
            <person name="Nishimura Y."/>
            <person name="Kawachi M."/>
            <person name="Noguchi H."/>
            <person name="Minakuchi Y."/>
            <person name="Umen J.G."/>
            <person name="Toyoda A."/>
            <person name="Nozaki H."/>
        </authorList>
    </citation>
    <scope>NUCLEOTIDE SEQUENCE</scope>
    <source>
        <strain evidence="4">NIES-3780</strain>
    </source>
</reference>
<evidence type="ECO:0000313" key="4">
    <source>
        <dbReference type="EMBL" id="GIL60183.1"/>
    </source>
</evidence>
<comment type="caution">
    <text evidence="4">The sequence shown here is derived from an EMBL/GenBank/DDBJ whole genome shotgun (WGS) entry which is preliminary data.</text>
</comment>
<feature type="region of interest" description="Disordered" evidence="1">
    <location>
        <begin position="915"/>
        <end position="936"/>
    </location>
</feature>
<dbReference type="Pfam" id="PF24793">
    <property type="entry name" value="GINT1_N"/>
    <property type="match status" value="1"/>
</dbReference>